<accession>A0A2N2E0J0</accession>
<keyword evidence="4" id="KW-0670">Pyruvate</keyword>
<protein>
    <submittedName>
        <fullName evidence="4">Pyruvate ferredoxin oxidoreductase</fullName>
    </submittedName>
</protein>
<dbReference type="GO" id="GO:0006979">
    <property type="term" value="P:response to oxidative stress"/>
    <property type="evidence" value="ECO:0007669"/>
    <property type="project" value="TreeGrafter"/>
</dbReference>
<keyword evidence="1" id="KW-0560">Oxidoreductase</keyword>
<dbReference type="Pfam" id="PF01855">
    <property type="entry name" value="POR_N"/>
    <property type="match status" value="1"/>
</dbReference>
<comment type="caution">
    <text evidence="4">The sequence shown here is derived from an EMBL/GenBank/DDBJ whole genome shotgun (WGS) entry which is preliminary data.</text>
</comment>
<dbReference type="Pfam" id="PF17147">
    <property type="entry name" value="PFOR_II"/>
    <property type="match status" value="1"/>
</dbReference>
<name>A0A2N2E0J0_9BACT</name>
<dbReference type="SUPFAM" id="SSF52518">
    <property type="entry name" value="Thiamin diphosphate-binding fold (THDP-binding)"/>
    <property type="match status" value="1"/>
</dbReference>
<dbReference type="Proteomes" id="UP000233325">
    <property type="component" value="Unassembled WGS sequence"/>
</dbReference>
<dbReference type="AlphaFoldDB" id="A0A2N2E0J0"/>
<feature type="domain" description="Pyruvate flavodoxin/ferredoxin oxidoreductase pyrimidine binding" evidence="2">
    <location>
        <begin position="18"/>
        <end position="229"/>
    </location>
</feature>
<proteinExistence type="predicted"/>
<reference evidence="4 5" key="1">
    <citation type="journal article" date="2017" name="ISME J.">
        <title>Potential for microbial H2 and metal transformations associated with novel bacteria and archaea in deep terrestrial subsurface sediments.</title>
        <authorList>
            <person name="Hernsdorf A.W."/>
            <person name="Amano Y."/>
            <person name="Miyakawa K."/>
            <person name="Ise K."/>
            <person name="Suzuki Y."/>
            <person name="Anantharaman K."/>
            <person name="Probst A."/>
            <person name="Burstein D."/>
            <person name="Thomas B.C."/>
            <person name="Banfield J.F."/>
        </authorList>
    </citation>
    <scope>NUCLEOTIDE SEQUENCE [LARGE SCALE GENOMIC DNA]</scope>
    <source>
        <strain evidence="4">HGW-Falkowbacteria-2</strain>
    </source>
</reference>
<dbReference type="Gene3D" id="3.40.50.970">
    <property type="match status" value="1"/>
</dbReference>
<dbReference type="InterPro" id="IPR029061">
    <property type="entry name" value="THDP-binding"/>
</dbReference>
<dbReference type="PANTHER" id="PTHR32154:SF0">
    <property type="entry name" value="PYRUVATE-FLAVODOXIN OXIDOREDUCTASE-RELATED"/>
    <property type="match status" value="1"/>
</dbReference>
<dbReference type="CDD" id="cd07034">
    <property type="entry name" value="TPP_PYR_PFOR_IOR-alpha_like"/>
    <property type="match status" value="1"/>
</dbReference>
<dbReference type="Gene3D" id="3.40.50.920">
    <property type="match status" value="1"/>
</dbReference>
<dbReference type="PANTHER" id="PTHR32154">
    <property type="entry name" value="PYRUVATE-FLAVODOXIN OXIDOREDUCTASE-RELATED"/>
    <property type="match status" value="1"/>
</dbReference>
<dbReference type="SUPFAM" id="SSF52922">
    <property type="entry name" value="TK C-terminal domain-like"/>
    <property type="match status" value="1"/>
</dbReference>
<feature type="domain" description="Pyruvate:ferredoxin oxidoreductase core" evidence="3">
    <location>
        <begin position="269"/>
        <end position="363"/>
    </location>
</feature>
<dbReference type="FunFam" id="3.40.50.970:FF:000012">
    <property type="entry name" value="Pyruvate:ferredoxin (Flavodoxin) oxidoreductase"/>
    <property type="match status" value="1"/>
</dbReference>
<dbReference type="GO" id="GO:0016491">
    <property type="term" value="F:oxidoreductase activity"/>
    <property type="evidence" value="ECO:0007669"/>
    <property type="project" value="UniProtKB-KW"/>
</dbReference>
<organism evidence="4 5">
    <name type="scientific">Candidatus Falkowbacteria bacterium HGW-Falkowbacteria-2</name>
    <dbReference type="NCBI Taxonomy" id="2013769"/>
    <lineage>
        <taxon>Bacteria</taxon>
        <taxon>Candidatus Falkowiibacteriota</taxon>
    </lineage>
</organism>
<sequence length="378" mass="41231">MTISFLEGSRAIAQTIANIQPDVVSAYPITPQTHIVEDLARFKAEKKADYEYLLAESEAAAASIVLGASAAGARVYTATSSQGLLLMLEVLYNAAGLRLPLVMTVANRAVGAPINIWNDHSDAMAMRDAGWVMLFAENHQEAVDLHVIAYRLAESTNLPVAVNVDGFILTHSHESVIIPDNKTIKKILPDYLPTDGAFLDTKNPTTIGGFFTSEHYWLERKQLDTDLKNALPLISKLYKQWKKILPTPSPVKAKFENGLLEYCGPSHPETLIIAMGSMAGTIKETIKDNKSVGLLKIRSFRPFPDIRQFTTSCKHIAVVEKAMSSGASGPLYAEVGSSLYNYKGVLSDNIVGLGGRDVSLQTIKHIIKSSGKAGIKFW</sequence>
<evidence type="ECO:0000313" key="5">
    <source>
        <dbReference type="Proteomes" id="UP000233325"/>
    </source>
</evidence>
<dbReference type="InterPro" id="IPR050722">
    <property type="entry name" value="Pyruvate:ferred/Flavod_OxRd"/>
</dbReference>
<dbReference type="InterPro" id="IPR002880">
    <property type="entry name" value="Pyrv_Fd/Flavodoxin_OxRdtase_N"/>
</dbReference>
<dbReference type="InterPro" id="IPR033412">
    <property type="entry name" value="PFOR_II"/>
</dbReference>
<evidence type="ECO:0000259" key="2">
    <source>
        <dbReference type="Pfam" id="PF01855"/>
    </source>
</evidence>
<gene>
    <name evidence="4" type="primary">porA</name>
    <name evidence="4" type="ORF">CVU83_01960</name>
</gene>
<dbReference type="EMBL" id="PHAH01000021">
    <property type="protein sequence ID" value="PKM88260.1"/>
    <property type="molecule type" value="Genomic_DNA"/>
</dbReference>
<dbReference type="InterPro" id="IPR009014">
    <property type="entry name" value="Transketo_C/PFOR_II"/>
</dbReference>
<evidence type="ECO:0000259" key="3">
    <source>
        <dbReference type="Pfam" id="PF17147"/>
    </source>
</evidence>
<evidence type="ECO:0000256" key="1">
    <source>
        <dbReference type="ARBA" id="ARBA00023002"/>
    </source>
</evidence>
<evidence type="ECO:0000313" key="4">
    <source>
        <dbReference type="EMBL" id="PKM88260.1"/>
    </source>
</evidence>